<keyword evidence="2" id="KW-0175">Coiled coil</keyword>
<dbReference type="Gene3D" id="2.40.50.100">
    <property type="match status" value="1"/>
</dbReference>
<name>A0A6H2H976_9BURK</name>
<accession>A0A6H2H976</accession>
<dbReference type="SUPFAM" id="SSF111369">
    <property type="entry name" value="HlyD-like secretion proteins"/>
    <property type="match status" value="1"/>
</dbReference>
<dbReference type="PANTHER" id="PTHR32347:SF23">
    <property type="entry name" value="BLL5650 PROTEIN"/>
    <property type="match status" value="1"/>
</dbReference>
<feature type="domain" description="GAF" evidence="4">
    <location>
        <begin position="199"/>
        <end position="336"/>
    </location>
</feature>
<dbReference type="InterPro" id="IPR003018">
    <property type="entry name" value="GAF"/>
</dbReference>
<sequence>MRVAGLGASPNPNATAATQTPGQSSGEPAGVSAEVSPWESFVLAKSSDEFCRAWLALICTQIVGVCAAAVLVEDGLAQRFVPLAAWPETAPDMARLSAVVQRALTEKRGIVQPEVKDAVRSTHIAYPVLMGSRVGAVVALDMSGLDEDVQLALRHIHWASAWLTNMFSQRELDLATQGQERLGSVLEIVVSALRHAKFQQALFEVANQLRQRFKASRVAIGLAEHALVKVTALSEAATFERHSPMVKAYSRAMDEAFDHGAPLSASALIRTPTEATSQQAASPQHHALLACSGASHVLSYPLLLGARCLGVLLIEQDGDGFTAADMIWLDAFAALLTPIIAQRKAAEAGVLARLSAQSQSLLEKLFGPRHLVWKASASLMLLIFSLLLLVSLPYRVTAKTVIEGEVQRVSAAPFEGFIAASFVRAGDSVKTGQLLAQLDDRDLKIEQLRWASEGEQYDNKLREAMANGDMTGVQVIGAQLRQSQAQLALVSAKIERAQLIAPYAGLVVSGDLSQQIGAPVETGKKLFEIAPLQRYRIILQVDEREIRHVSVGQVGQIVMTGIASDAMPLSVLKVTPVASAQDGKNFFRVEASLDRVPDHLRPGMEGVGKIEVGSRRLWWILTHSLTDWLSLSLWTWML</sequence>
<dbReference type="AlphaFoldDB" id="A0A6H2H976"/>
<protein>
    <recommendedName>
        <fullName evidence="4">GAF domain-containing protein</fullName>
    </recommendedName>
</protein>
<dbReference type="Proteomes" id="UP000502041">
    <property type="component" value="Chromosome"/>
</dbReference>
<dbReference type="Gene3D" id="3.30.450.40">
    <property type="match status" value="1"/>
</dbReference>
<gene>
    <name evidence="5" type="ORF">HC248_01320</name>
</gene>
<dbReference type="KEGG" id="pvac:HC248_01320"/>
<dbReference type="RefSeq" id="WP_202882427.1">
    <property type="nucleotide sequence ID" value="NZ_CP051461.1"/>
</dbReference>
<dbReference type="EMBL" id="CP051461">
    <property type="protein sequence ID" value="QJC56036.1"/>
    <property type="molecule type" value="Genomic_DNA"/>
</dbReference>
<comment type="subcellular location">
    <subcellularLocation>
        <location evidence="1">Cell envelope</location>
    </subcellularLocation>
</comment>
<dbReference type="GO" id="GO:0030313">
    <property type="term" value="C:cell envelope"/>
    <property type="evidence" value="ECO:0007669"/>
    <property type="project" value="UniProtKB-SubCell"/>
</dbReference>
<keyword evidence="6" id="KW-1185">Reference proteome</keyword>
<dbReference type="Gene3D" id="2.40.30.170">
    <property type="match status" value="1"/>
</dbReference>
<evidence type="ECO:0000256" key="1">
    <source>
        <dbReference type="ARBA" id="ARBA00004196"/>
    </source>
</evidence>
<proteinExistence type="predicted"/>
<reference evidence="5 6" key="1">
    <citation type="submission" date="2020-04" db="EMBL/GenBank/DDBJ databases">
        <title>Complete genome of a Psychrophilic, Marine, Gas Vacuolate Bacterium Polaromonas vacuolata KCTC 22033T.</title>
        <authorList>
            <person name="Hwang K."/>
            <person name="Kim K.M."/>
        </authorList>
    </citation>
    <scope>NUCLEOTIDE SEQUENCE [LARGE SCALE GENOMIC DNA]</scope>
    <source>
        <strain evidence="5 6">KCTC 22033</strain>
    </source>
</reference>
<evidence type="ECO:0000256" key="3">
    <source>
        <dbReference type="SAM" id="MobiDB-lite"/>
    </source>
</evidence>
<dbReference type="PANTHER" id="PTHR32347">
    <property type="entry name" value="EFFLUX SYSTEM COMPONENT YKNX-RELATED"/>
    <property type="match status" value="1"/>
</dbReference>
<evidence type="ECO:0000259" key="4">
    <source>
        <dbReference type="Pfam" id="PF01590"/>
    </source>
</evidence>
<feature type="region of interest" description="Disordered" evidence="3">
    <location>
        <begin position="1"/>
        <end position="31"/>
    </location>
</feature>
<evidence type="ECO:0000313" key="6">
    <source>
        <dbReference type="Proteomes" id="UP000502041"/>
    </source>
</evidence>
<dbReference type="InterPro" id="IPR029016">
    <property type="entry name" value="GAF-like_dom_sf"/>
</dbReference>
<organism evidence="5 6">
    <name type="scientific">Polaromonas vacuolata</name>
    <dbReference type="NCBI Taxonomy" id="37448"/>
    <lineage>
        <taxon>Bacteria</taxon>
        <taxon>Pseudomonadati</taxon>
        <taxon>Pseudomonadota</taxon>
        <taxon>Betaproteobacteria</taxon>
        <taxon>Burkholderiales</taxon>
        <taxon>Comamonadaceae</taxon>
        <taxon>Polaromonas</taxon>
    </lineage>
</organism>
<feature type="compositionally biased region" description="Polar residues" evidence="3">
    <location>
        <begin position="10"/>
        <end position="26"/>
    </location>
</feature>
<evidence type="ECO:0000256" key="2">
    <source>
        <dbReference type="ARBA" id="ARBA00023054"/>
    </source>
</evidence>
<dbReference type="SUPFAM" id="SSF55781">
    <property type="entry name" value="GAF domain-like"/>
    <property type="match status" value="1"/>
</dbReference>
<evidence type="ECO:0000313" key="5">
    <source>
        <dbReference type="EMBL" id="QJC56036.1"/>
    </source>
</evidence>
<dbReference type="InterPro" id="IPR050465">
    <property type="entry name" value="UPF0194_transport"/>
</dbReference>
<dbReference type="Pfam" id="PF01590">
    <property type="entry name" value="GAF"/>
    <property type="match status" value="1"/>
</dbReference>